<dbReference type="InterPro" id="IPR018490">
    <property type="entry name" value="cNMP-bd_dom_sf"/>
</dbReference>
<evidence type="ECO:0008006" key="2">
    <source>
        <dbReference type="Google" id="ProtNLM"/>
    </source>
</evidence>
<reference evidence="1" key="1">
    <citation type="submission" date="2024-06" db="EMBL/GenBank/DDBJ databases">
        <title>Methylostella associata gen. nov., sp. nov., a novel Ancalomicrobiaceae-affiliated facultatively methylotrophic bacteria that feed on methanotrophs of the genus Methylococcus.</title>
        <authorList>
            <person name="Saltykova V."/>
            <person name="Danilova O.V."/>
            <person name="Oshkin I.Y."/>
            <person name="Belova S.E."/>
            <person name="Pimenov N.V."/>
            <person name="Dedysh S.N."/>
        </authorList>
    </citation>
    <scope>NUCLEOTIDE SEQUENCE</scope>
    <source>
        <strain evidence="1">S20</strain>
    </source>
</reference>
<dbReference type="EMBL" id="CP158568">
    <property type="protein sequence ID" value="XBY43111.1"/>
    <property type="molecule type" value="Genomic_DNA"/>
</dbReference>
<dbReference type="KEGG" id="mflg:ABS361_13470"/>
<accession>A0AAU7X7Z1</accession>
<organism evidence="1">
    <name type="scientific">Methyloraptor flagellatus</name>
    <dbReference type="NCBI Taxonomy" id="3162530"/>
    <lineage>
        <taxon>Bacteria</taxon>
        <taxon>Pseudomonadati</taxon>
        <taxon>Pseudomonadota</taxon>
        <taxon>Alphaproteobacteria</taxon>
        <taxon>Hyphomicrobiales</taxon>
        <taxon>Ancalomicrobiaceae</taxon>
        <taxon>Methyloraptor</taxon>
    </lineage>
</organism>
<evidence type="ECO:0000313" key="1">
    <source>
        <dbReference type="EMBL" id="XBY43111.1"/>
    </source>
</evidence>
<proteinExistence type="predicted"/>
<dbReference type="Gene3D" id="2.60.120.10">
    <property type="entry name" value="Jelly Rolls"/>
    <property type="match status" value="1"/>
</dbReference>
<sequence length="195" mass="21644">MPVDVATFRLEPNCALRKLHTSPTLGEVERALARPMLRDERGGAPMTVKEIRELPIFAGVTDRDLAWLLDRSRLVTVDPGDVVISRVVRPNHFVFLLVGRWSVFRFPQHPSEPLTIVEDRPGSWQGGGLDMLDVLAPCEVRVEVLSRLLLAPRTAINDLSLRAPALGRRLLAGLRTRVDQVADHVEAGRADRAVA</sequence>
<dbReference type="AlphaFoldDB" id="A0AAU7X7Z1"/>
<name>A0AAU7X7Z1_9HYPH</name>
<gene>
    <name evidence="1" type="ORF">ABS361_13470</name>
</gene>
<dbReference type="RefSeq" id="WP_407048213.1">
    <property type="nucleotide sequence ID" value="NZ_CP158568.1"/>
</dbReference>
<dbReference type="SUPFAM" id="SSF51206">
    <property type="entry name" value="cAMP-binding domain-like"/>
    <property type="match status" value="1"/>
</dbReference>
<dbReference type="InterPro" id="IPR014710">
    <property type="entry name" value="RmlC-like_jellyroll"/>
</dbReference>
<protein>
    <recommendedName>
        <fullName evidence="2">Cyclic nucleotide-binding domain-containing protein</fullName>
    </recommendedName>
</protein>